<dbReference type="OrthoDB" id="9769314at2"/>
<proteinExistence type="predicted"/>
<dbReference type="PANTHER" id="PTHR46066:SF2">
    <property type="entry name" value="CHITINASE DOMAIN-CONTAINING PROTEIN 1"/>
    <property type="match status" value="1"/>
</dbReference>
<dbReference type="InterPro" id="IPR041704">
    <property type="entry name" value="CFLE_GH18"/>
</dbReference>
<dbReference type="Gene3D" id="3.20.20.80">
    <property type="entry name" value="Glycosidases"/>
    <property type="match status" value="1"/>
</dbReference>
<keyword evidence="6" id="KW-1185">Reference proteome</keyword>
<evidence type="ECO:0000313" key="5">
    <source>
        <dbReference type="EMBL" id="PWA09666.1"/>
    </source>
</evidence>
<dbReference type="SUPFAM" id="SSF54106">
    <property type="entry name" value="LysM domain"/>
    <property type="match status" value="3"/>
</dbReference>
<dbReference type="CDD" id="cd02874">
    <property type="entry name" value="GH18_CFLE_spore_hydrolase"/>
    <property type="match status" value="1"/>
</dbReference>
<evidence type="ECO:0000256" key="1">
    <source>
        <dbReference type="ARBA" id="ARBA00022801"/>
    </source>
</evidence>
<dbReference type="PROSITE" id="PS51782">
    <property type="entry name" value="LYSM"/>
    <property type="match status" value="3"/>
</dbReference>
<name>A0A2U1JWS7_9BACI</name>
<feature type="domain" description="LysM" evidence="3">
    <location>
        <begin position="2"/>
        <end position="46"/>
    </location>
</feature>
<dbReference type="InterPro" id="IPR001223">
    <property type="entry name" value="Glyco_hydro18_cat"/>
</dbReference>
<feature type="domain" description="LysM" evidence="3">
    <location>
        <begin position="98"/>
        <end position="142"/>
    </location>
</feature>
<dbReference type="InterPro" id="IPR011583">
    <property type="entry name" value="Chitinase_II/V-like_cat"/>
</dbReference>
<dbReference type="EMBL" id="QCZG01000027">
    <property type="protein sequence ID" value="PWA09666.1"/>
    <property type="molecule type" value="Genomic_DNA"/>
</dbReference>
<feature type="domain" description="LysM" evidence="3">
    <location>
        <begin position="51"/>
        <end position="95"/>
    </location>
</feature>
<evidence type="ECO:0000313" key="6">
    <source>
        <dbReference type="Proteomes" id="UP000245998"/>
    </source>
</evidence>
<dbReference type="Gene3D" id="3.10.350.10">
    <property type="entry name" value="LysM domain"/>
    <property type="match status" value="3"/>
</dbReference>
<dbReference type="SMART" id="SM00257">
    <property type="entry name" value="LysM"/>
    <property type="match status" value="3"/>
</dbReference>
<dbReference type="SMART" id="SM00636">
    <property type="entry name" value="Glyco_18"/>
    <property type="match status" value="1"/>
</dbReference>
<dbReference type="Pfam" id="PF01476">
    <property type="entry name" value="LysM"/>
    <property type="match status" value="3"/>
</dbReference>
<dbReference type="GO" id="GO:0070492">
    <property type="term" value="F:oligosaccharide binding"/>
    <property type="evidence" value="ECO:0007669"/>
    <property type="project" value="TreeGrafter"/>
</dbReference>
<gene>
    <name evidence="5" type="ORF">DCC39_12525</name>
</gene>
<dbReference type="Proteomes" id="UP000245998">
    <property type="component" value="Unassembled WGS sequence"/>
</dbReference>
<dbReference type="AlphaFoldDB" id="A0A2U1JWS7"/>
<dbReference type="CDD" id="cd00118">
    <property type="entry name" value="LysM"/>
    <property type="match status" value="3"/>
</dbReference>
<dbReference type="InterPro" id="IPR017853">
    <property type="entry name" value="GH"/>
</dbReference>
<evidence type="ECO:0000259" key="4">
    <source>
        <dbReference type="PROSITE" id="PS51910"/>
    </source>
</evidence>
<dbReference type="PANTHER" id="PTHR46066">
    <property type="entry name" value="CHITINASE DOMAIN-CONTAINING PROTEIN 1 FAMILY MEMBER"/>
    <property type="match status" value="1"/>
</dbReference>
<keyword evidence="2" id="KW-0326">Glycosidase</keyword>
<dbReference type="GO" id="GO:0005975">
    <property type="term" value="P:carbohydrate metabolic process"/>
    <property type="evidence" value="ECO:0007669"/>
    <property type="project" value="InterPro"/>
</dbReference>
<dbReference type="Pfam" id="PF00704">
    <property type="entry name" value="Glyco_hydro_18"/>
    <property type="match status" value="1"/>
</dbReference>
<dbReference type="Gene3D" id="3.10.50.10">
    <property type="match status" value="1"/>
</dbReference>
<comment type="caution">
    <text evidence="5">The sequence shown here is derived from an EMBL/GenBank/DDBJ whole genome shotgun (WGS) entry which is preliminary data.</text>
</comment>
<dbReference type="InterPro" id="IPR018392">
    <property type="entry name" value="LysM"/>
</dbReference>
<dbReference type="InterPro" id="IPR029070">
    <property type="entry name" value="Chitinase_insertion_sf"/>
</dbReference>
<protein>
    <submittedName>
        <fullName evidence="5">Spore gernimation protein</fullName>
    </submittedName>
</protein>
<sequence length="470" mass="53644">MLIHVVNRGETLWQIAQQYRVNLSQLIAINQLPDPNQLLIGQSILIPSFAIQHTVRSGEALWQIAQRYGVPIQSIIQANQISNPERIYPGMVIVIPPRIYTVQPGDQLWSIAQRFGITVDQIIQANNLQNPNLIYPGTNLVIPFPKQTIDVNAYTIHFGAAGGNEVREVGQFLTYVCPFGYSFKEDGTLGDLDDAATIQAAQAAQVIPMMCITNFTARDPGSKLAHTILSSTDLKNTLLTNIVNTMKRKGYRGLNIDFENVLPSDRELYNQFLQRARSRMDQEGYFLSTALAPKTSGEQKGLLYEAHDYPAHGRIADFVILMTYEWGYRLGPPQAISPLNQIKRVLDYAVTVIPRNKILMGFQLYARDWLLPHVQGREAETFDMQEAIRRANEHRATIQFDETSQTPFYRYVDSQGRTHEVWFEDARSAQAKFNLVKDYGLRGISYWVLGYPFPQNWQLLYDNFRIQKLR</sequence>
<dbReference type="GO" id="GO:0008061">
    <property type="term" value="F:chitin binding"/>
    <property type="evidence" value="ECO:0007669"/>
    <property type="project" value="InterPro"/>
</dbReference>
<evidence type="ECO:0000256" key="2">
    <source>
        <dbReference type="ARBA" id="ARBA00023295"/>
    </source>
</evidence>
<keyword evidence="1" id="KW-0378">Hydrolase</keyword>
<dbReference type="RefSeq" id="WP_116555248.1">
    <property type="nucleotide sequence ID" value="NZ_QCZG01000027.1"/>
</dbReference>
<dbReference type="GO" id="GO:0012505">
    <property type="term" value="C:endomembrane system"/>
    <property type="evidence" value="ECO:0007669"/>
    <property type="project" value="TreeGrafter"/>
</dbReference>
<dbReference type="GO" id="GO:0016798">
    <property type="term" value="F:hydrolase activity, acting on glycosyl bonds"/>
    <property type="evidence" value="ECO:0007669"/>
    <property type="project" value="UniProtKB-KW"/>
</dbReference>
<reference evidence="5 6" key="1">
    <citation type="submission" date="2018-04" db="EMBL/GenBank/DDBJ databases">
        <title>Camelliibacillus theae gen. nov., sp. nov., isolated from Pu'er tea.</title>
        <authorList>
            <person name="Niu L."/>
        </authorList>
    </citation>
    <scope>NUCLEOTIDE SEQUENCE [LARGE SCALE GENOMIC DNA]</scope>
    <source>
        <strain evidence="5 6">T8</strain>
    </source>
</reference>
<feature type="domain" description="GH18" evidence="4">
    <location>
        <begin position="138"/>
        <end position="470"/>
    </location>
</feature>
<dbReference type="InterPro" id="IPR036779">
    <property type="entry name" value="LysM_dom_sf"/>
</dbReference>
<organism evidence="5 6">
    <name type="scientific">Pueribacillus theae</name>
    <dbReference type="NCBI Taxonomy" id="2171751"/>
    <lineage>
        <taxon>Bacteria</taxon>
        <taxon>Bacillati</taxon>
        <taxon>Bacillota</taxon>
        <taxon>Bacilli</taxon>
        <taxon>Bacillales</taxon>
        <taxon>Bacillaceae</taxon>
        <taxon>Pueribacillus</taxon>
    </lineage>
</organism>
<evidence type="ECO:0000259" key="3">
    <source>
        <dbReference type="PROSITE" id="PS51782"/>
    </source>
</evidence>
<accession>A0A2U1JWS7</accession>
<dbReference type="SUPFAM" id="SSF51445">
    <property type="entry name" value="(Trans)glycosidases"/>
    <property type="match status" value="1"/>
</dbReference>
<dbReference type="PROSITE" id="PS51910">
    <property type="entry name" value="GH18_2"/>
    <property type="match status" value="1"/>
</dbReference>